<dbReference type="Proteomes" id="UP001408594">
    <property type="component" value="Unassembled WGS sequence"/>
</dbReference>
<dbReference type="RefSeq" id="WP_345549272.1">
    <property type="nucleotide sequence ID" value="NZ_BAABRT010000005.1"/>
</dbReference>
<keyword evidence="3" id="KW-1185">Reference proteome</keyword>
<dbReference type="Pfam" id="PF20125">
    <property type="entry name" value="DUF6515"/>
    <property type="match status" value="1"/>
</dbReference>
<comment type="caution">
    <text evidence="2">The sequence shown here is derived from an EMBL/GenBank/DDBJ whole genome shotgun (WGS) entry which is preliminary data.</text>
</comment>
<organism evidence="2 3">
    <name type="scientific">Microbulbifer aestuariivivens</name>
    <dbReference type="NCBI Taxonomy" id="1908308"/>
    <lineage>
        <taxon>Bacteria</taxon>
        <taxon>Pseudomonadati</taxon>
        <taxon>Pseudomonadota</taxon>
        <taxon>Gammaproteobacteria</taxon>
        <taxon>Cellvibrionales</taxon>
        <taxon>Microbulbiferaceae</taxon>
        <taxon>Microbulbifer</taxon>
    </lineage>
</organism>
<keyword evidence="1" id="KW-0732">Signal</keyword>
<evidence type="ECO:0000256" key="1">
    <source>
        <dbReference type="SAM" id="SignalP"/>
    </source>
</evidence>
<sequence length="212" mass="22870">MKTLKFLIVAAALAALGAFAFAPAADARTPALERHGGHHQSWKRHHHGIPLRNPRVSVGFTIPILPRGHLSLAVGGRPYYFHGGHFYRRANSGYIAVTAPLGAAITSLPAGAVRITLGGAVYYQYADTYYQWHPARKAYQVVAAPSGLAASAPSATAPITAASTYTPGQVLDTLPQGYTAEVINGIQYYRYGSDYFMPTQRDGREVYVVVQI</sequence>
<protein>
    <submittedName>
        <fullName evidence="2">Uncharacterized protein</fullName>
    </submittedName>
</protein>
<evidence type="ECO:0000313" key="3">
    <source>
        <dbReference type="Proteomes" id="UP001408594"/>
    </source>
</evidence>
<dbReference type="EMBL" id="BAABRT010000005">
    <property type="protein sequence ID" value="GAA5524358.1"/>
    <property type="molecule type" value="Genomic_DNA"/>
</dbReference>
<proteinExistence type="predicted"/>
<dbReference type="InterPro" id="IPR045398">
    <property type="entry name" value="DUF6515"/>
</dbReference>
<accession>A0ABP9WMC4</accession>
<feature type="chain" id="PRO_5047205969" evidence="1">
    <location>
        <begin position="25"/>
        <end position="212"/>
    </location>
</feature>
<gene>
    <name evidence="2" type="ORF">Maes01_00915</name>
</gene>
<reference evidence="2 3" key="1">
    <citation type="submission" date="2024-02" db="EMBL/GenBank/DDBJ databases">
        <title>Microbulbifer aestuariivivens NBRC 112533.</title>
        <authorList>
            <person name="Ichikawa N."/>
            <person name="Katano-Makiyama Y."/>
            <person name="Hidaka K."/>
        </authorList>
    </citation>
    <scope>NUCLEOTIDE SEQUENCE [LARGE SCALE GENOMIC DNA]</scope>
    <source>
        <strain evidence="2 3">NBRC 112533</strain>
    </source>
</reference>
<name>A0ABP9WMC4_9GAMM</name>
<evidence type="ECO:0000313" key="2">
    <source>
        <dbReference type="EMBL" id="GAA5524358.1"/>
    </source>
</evidence>
<feature type="signal peptide" evidence="1">
    <location>
        <begin position="1"/>
        <end position="24"/>
    </location>
</feature>